<evidence type="ECO:0000256" key="2">
    <source>
        <dbReference type="SAM" id="SignalP"/>
    </source>
</evidence>
<organism evidence="4 5">
    <name type="scientific">Flavobacterium lindanitolerans</name>
    <dbReference type="NCBI Taxonomy" id="428988"/>
    <lineage>
        <taxon>Bacteria</taxon>
        <taxon>Pseudomonadati</taxon>
        <taxon>Bacteroidota</taxon>
        <taxon>Flavobacteriia</taxon>
        <taxon>Flavobacteriales</taxon>
        <taxon>Flavobacteriaceae</taxon>
        <taxon>Flavobacterium</taxon>
    </lineage>
</organism>
<name>A0ABX4RV67_9FLAO</name>
<proteinExistence type="predicted"/>
<evidence type="ECO:0000313" key="4">
    <source>
        <dbReference type="EMBL" id="PKW20694.1"/>
    </source>
</evidence>
<reference evidence="4 5" key="1">
    <citation type="submission" date="2017-12" db="EMBL/GenBank/DDBJ databases">
        <title>Genomic Encyclopedia of Type Strains, Phase III (KMG-III): the genomes of soil and plant-associated and newly described type strains.</title>
        <authorList>
            <person name="Whitman W."/>
        </authorList>
    </citation>
    <scope>NUCLEOTIDE SEQUENCE [LARGE SCALE GENOMIC DNA]</scope>
    <source>
        <strain evidence="4 5">IP-10</strain>
    </source>
</reference>
<dbReference type="Gene3D" id="2.130.10.130">
    <property type="entry name" value="Integrin alpha, N-terminal"/>
    <property type="match status" value="1"/>
</dbReference>
<keyword evidence="5" id="KW-1185">Reference proteome</keyword>
<feature type="domain" description="Secretion system C-terminal sorting" evidence="3">
    <location>
        <begin position="482"/>
        <end position="546"/>
    </location>
</feature>
<comment type="caution">
    <text evidence="4">The sequence shown here is derived from an EMBL/GenBank/DDBJ whole genome shotgun (WGS) entry which is preliminary data.</text>
</comment>
<dbReference type="Pfam" id="PF18962">
    <property type="entry name" value="Por_Secre_tail"/>
    <property type="match status" value="1"/>
</dbReference>
<feature type="signal peptide" evidence="2">
    <location>
        <begin position="1"/>
        <end position="20"/>
    </location>
</feature>
<dbReference type="RefSeq" id="WP_101472680.1">
    <property type="nucleotide sequence ID" value="NZ_PJND01000009.1"/>
</dbReference>
<accession>A0ABX4RV67</accession>
<gene>
    <name evidence="4" type="ORF">B0G92_2844</name>
</gene>
<dbReference type="NCBIfam" id="TIGR04183">
    <property type="entry name" value="Por_Secre_tail"/>
    <property type="match status" value="1"/>
</dbReference>
<evidence type="ECO:0000256" key="1">
    <source>
        <dbReference type="ARBA" id="ARBA00022729"/>
    </source>
</evidence>
<feature type="chain" id="PRO_5047309054" evidence="2">
    <location>
        <begin position="21"/>
        <end position="548"/>
    </location>
</feature>
<evidence type="ECO:0000259" key="3">
    <source>
        <dbReference type="Pfam" id="PF18962"/>
    </source>
</evidence>
<dbReference type="EMBL" id="PJND01000009">
    <property type="protein sequence ID" value="PKW20694.1"/>
    <property type="molecule type" value="Genomic_DNA"/>
</dbReference>
<sequence length="548" mass="58338">MKLKFTLLSIAFSTIGCLNAQTGFNTTAVNWTLPQGGYLSSMATHGFNAIADGDTGNIDGDQTWTTMDMNGDGKPDLVVTSQKVTIGNYGVGTAFGLPSTPHWKVYLNNGNGYNTTAINWTLPQGGYLSSMAVHGFNAIADGDTGNIDGDQTWTVMDMNGDRKPDLVVTSQKVTIGNYGVGTAFGLPSTPHWKVYLNSGNGFATTAVNWTLPQGGYLSSMAVHGFNAIADGDTGNIDGDQTWTVMDMNGDRKPDLVVTSQKVTIGNYGVGTAFGLPSTPHWKVYLNSGNGFATTAVNWTLPQGGYLSSMAVHGFNAIADGSTGNIDGDQTWTVMDMNGDSRPDLVVTSQEVTIGNYGVDTAFGLPSTPHWKVYLNSGNGFATTAVNWTLPQGGYLSSMAVHGFNAIADGSTGNIDGDQTWTVMDMNGDSRPDLVVTSQEVTIGNYGVDTAFGLPSTPYWKVYLTGSTLGTDPFVANKKEIVVYPNPSNGKFLIKAETENINVVINDLAGRTVSNQTGTTIDLSGYPQGIYLMNIQIEDEMFVKKIILE</sequence>
<dbReference type="InterPro" id="IPR028994">
    <property type="entry name" value="Integrin_alpha_N"/>
</dbReference>
<evidence type="ECO:0000313" key="5">
    <source>
        <dbReference type="Proteomes" id="UP000233767"/>
    </source>
</evidence>
<dbReference type="PROSITE" id="PS51257">
    <property type="entry name" value="PROKAR_LIPOPROTEIN"/>
    <property type="match status" value="1"/>
</dbReference>
<dbReference type="InterPro" id="IPR026444">
    <property type="entry name" value="Secre_tail"/>
</dbReference>
<dbReference type="Proteomes" id="UP000233767">
    <property type="component" value="Unassembled WGS sequence"/>
</dbReference>
<keyword evidence="1 2" id="KW-0732">Signal</keyword>
<dbReference type="SUPFAM" id="SSF69318">
    <property type="entry name" value="Integrin alpha N-terminal domain"/>
    <property type="match status" value="1"/>
</dbReference>
<protein>
    <submittedName>
        <fullName evidence="4">Secreted protein (Por secretion system target)</fullName>
    </submittedName>
</protein>